<gene>
    <name evidence="1" type="ORF">HPB51_000248</name>
</gene>
<evidence type="ECO:0000313" key="2">
    <source>
        <dbReference type="Proteomes" id="UP000821866"/>
    </source>
</evidence>
<dbReference type="EMBL" id="JABSTU010000011">
    <property type="protein sequence ID" value="KAH8008621.1"/>
    <property type="molecule type" value="Genomic_DNA"/>
</dbReference>
<keyword evidence="2" id="KW-1185">Reference proteome</keyword>
<reference evidence="1" key="1">
    <citation type="journal article" date="2020" name="Cell">
        <title>Large-Scale Comparative Analyses of Tick Genomes Elucidate Their Genetic Diversity and Vector Capacities.</title>
        <authorList>
            <consortium name="Tick Genome and Microbiome Consortium (TIGMIC)"/>
            <person name="Jia N."/>
            <person name="Wang J."/>
            <person name="Shi W."/>
            <person name="Du L."/>
            <person name="Sun Y."/>
            <person name="Zhan W."/>
            <person name="Jiang J.F."/>
            <person name="Wang Q."/>
            <person name="Zhang B."/>
            <person name="Ji P."/>
            <person name="Bell-Sakyi L."/>
            <person name="Cui X.M."/>
            <person name="Yuan T.T."/>
            <person name="Jiang B.G."/>
            <person name="Yang W.F."/>
            <person name="Lam T.T."/>
            <person name="Chang Q.C."/>
            <person name="Ding S.J."/>
            <person name="Wang X.J."/>
            <person name="Zhu J.G."/>
            <person name="Ruan X.D."/>
            <person name="Zhao L."/>
            <person name="Wei J.T."/>
            <person name="Ye R.Z."/>
            <person name="Que T.C."/>
            <person name="Du C.H."/>
            <person name="Zhou Y.H."/>
            <person name="Cheng J.X."/>
            <person name="Dai P.F."/>
            <person name="Guo W.B."/>
            <person name="Han X.H."/>
            <person name="Huang E.J."/>
            <person name="Li L.F."/>
            <person name="Wei W."/>
            <person name="Gao Y.C."/>
            <person name="Liu J.Z."/>
            <person name="Shao H.Z."/>
            <person name="Wang X."/>
            <person name="Wang C.C."/>
            <person name="Yang T.C."/>
            <person name="Huo Q.B."/>
            <person name="Li W."/>
            <person name="Chen H.Y."/>
            <person name="Chen S.E."/>
            <person name="Zhou L.G."/>
            <person name="Ni X.B."/>
            <person name="Tian J.H."/>
            <person name="Sheng Y."/>
            <person name="Liu T."/>
            <person name="Pan Y.S."/>
            <person name="Xia L.Y."/>
            <person name="Li J."/>
            <person name="Zhao F."/>
            <person name="Cao W.C."/>
        </authorList>
    </citation>
    <scope>NUCLEOTIDE SEQUENCE</scope>
    <source>
        <strain evidence="1">Rmic-2018</strain>
    </source>
</reference>
<dbReference type="AlphaFoldDB" id="A0A9J6D3I7"/>
<proteinExistence type="predicted"/>
<evidence type="ECO:0000313" key="1">
    <source>
        <dbReference type="EMBL" id="KAH8008621.1"/>
    </source>
</evidence>
<name>A0A9J6D3I7_RHIMP</name>
<protein>
    <submittedName>
        <fullName evidence="1">Uncharacterized protein</fullName>
    </submittedName>
</protein>
<organism evidence="1 2">
    <name type="scientific">Rhipicephalus microplus</name>
    <name type="common">Cattle tick</name>
    <name type="synonym">Boophilus microplus</name>
    <dbReference type="NCBI Taxonomy" id="6941"/>
    <lineage>
        <taxon>Eukaryota</taxon>
        <taxon>Metazoa</taxon>
        <taxon>Ecdysozoa</taxon>
        <taxon>Arthropoda</taxon>
        <taxon>Chelicerata</taxon>
        <taxon>Arachnida</taxon>
        <taxon>Acari</taxon>
        <taxon>Parasitiformes</taxon>
        <taxon>Ixodida</taxon>
        <taxon>Ixodoidea</taxon>
        <taxon>Ixodidae</taxon>
        <taxon>Rhipicephalinae</taxon>
        <taxon>Rhipicephalus</taxon>
        <taxon>Boophilus</taxon>
    </lineage>
</organism>
<dbReference type="Proteomes" id="UP000821866">
    <property type="component" value="Chromosome 9"/>
</dbReference>
<reference evidence="1" key="2">
    <citation type="submission" date="2021-09" db="EMBL/GenBank/DDBJ databases">
        <authorList>
            <person name="Jia N."/>
            <person name="Wang J."/>
            <person name="Shi W."/>
            <person name="Du L."/>
            <person name="Sun Y."/>
            <person name="Zhan W."/>
            <person name="Jiang J."/>
            <person name="Wang Q."/>
            <person name="Zhang B."/>
            <person name="Ji P."/>
            <person name="Sakyi L.B."/>
            <person name="Cui X."/>
            <person name="Yuan T."/>
            <person name="Jiang B."/>
            <person name="Yang W."/>
            <person name="Lam T.T.-Y."/>
            <person name="Chang Q."/>
            <person name="Ding S."/>
            <person name="Wang X."/>
            <person name="Zhu J."/>
            <person name="Ruan X."/>
            <person name="Zhao L."/>
            <person name="Wei J."/>
            <person name="Que T."/>
            <person name="Du C."/>
            <person name="Cheng J."/>
            <person name="Dai P."/>
            <person name="Han X."/>
            <person name="Huang E."/>
            <person name="Gao Y."/>
            <person name="Liu J."/>
            <person name="Shao H."/>
            <person name="Ye R."/>
            <person name="Li L."/>
            <person name="Wei W."/>
            <person name="Wang X."/>
            <person name="Wang C."/>
            <person name="Huo Q."/>
            <person name="Li W."/>
            <person name="Guo W."/>
            <person name="Chen H."/>
            <person name="Chen S."/>
            <person name="Zhou L."/>
            <person name="Zhou L."/>
            <person name="Ni X."/>
            <person name="Tian J."/>
            <person name="Zhou Y."/>
            <person name="Sheng Y."/>
            <person name="Liu T."/>
            <person name="Pan Y."/>
            <person name="Xia L."/>
            <person name="Li J."/>
            <person name="Zhao F."/>
            <person name="Cao W."/>
        </authorList>
    </citation>
    <scope>NUCLEOTIDE SEQUENCE</scope>
    <source>
        <strain evidence="1">Rmic-2018</strain>
        <tissue evidence="1">Larvae</tissue>
    </source>
</reference>
<sequence>MCGAHLTGHRSVFTVEKLDIFADTVHTEGADGLADETTSLPDQPPASRDKVRVHPTNNTFTFSVRQSVRAQAYLRIMSLQIGVWTIEFQVYAPPPDDAFWGIMFNAYNGFTNAEVLKDSRKSNPTMHVVVGGRRIRRTNYVVVTLHADCLPRCIFYYGIYVHLYPFYPRV</sequence>
<accession>A0A9J6D3I7</accession>
<comment type="caution">
    <text evidence="1">The sequence shown here is derived from an EMBL/GenBank/DDBJ whole genome shotgun (WGS) entry which is preliminary data.</text>
</comment>